<feature type="compositionally biased region" description="Low complexity" evidence="1">
    <location>
        <begin position="10"/>
        <end position="22"/>
    </location>
</feature>
<proteinExistence type="predicted"/>
<name>A0A4Z2GKP2_9TELE</name>
<accession>A0A4Z2GKP2</accession>
<dbReference type="AlphaFoldDB" id="A0A4Z2GKP2"/>
<sequence>MGHLAVLDALLTPLPTSELTLPQFPQEKPSRGVGDLGRSRMKASGHRVPHPPQDRPLPPPNRRSHQSPLDDRAKEHKYTSPRAKKQPSLGEHSEMPGRVDMIVDHV</sequence>
<reference evidence="2 3" key="1">
    <citation type="submission" date="2019-03" db="EMBL/GenBank/DDBJ databases">
        <title>First draft genome of Liparis tanakae, snailfish: a comprehensive survey of snailfish specific genes.</title>
        <authorList>
            <person name="Kim W."/>
            <person name="Song I."/>
            <person name="Jeong J.-H."/>
            <person name="Kim D."/>
            <person name="Kim S."/>
            <person name="Ryu S."/>
            <person name="Song J.Y."/>
            <person name="Lee S.K."/>
        </authorList>
    </citation>
    <scope>NUCLEOTIDE SEQUENCE [LARGE SCALE GENOMIC DNA]</scope>
    <source>
        <tissue evidence="2">Muscle</tissue>
    </source>
</reference>
<gene>
    <name evidence="2" type="ORF">EYF80_035866</name>
</gene>
<evidence type="ECO:0000313" key="3">
    <source>
        <dbReference type="Proteomes" id="UP000314294"/>
    </source>
</evidence>
<organism evidence="2 3">
    <name type="scientific">Liparis tanakae</name>
    <name type="common">Tanaka's snailfish</name>
    <dbReference type="NCBI Taxonomy" id="230148"/>
    <lineage>
        <taxon>Eukaryota</taxon>
        <taxon>Metazoa</taxon>
        <taxon>Chordata</taxon>
        <taxon>Craniata</taxon>
        <taxon>Vertebrata</taxon>
        <taxon>Euteleostomi</taxon>
        <taxon>Actinopterygii</taxon>
        <taxon>Neopterygii</taxon>
        <taxon>Teleostei</taxon>
        <taxon>Neoteleostei</taxon>
        <taxon>Acanthomorphata</taxon>
        <taxon>Eupercaria</taxon>
        <taxon>Perciformes</taxon>
        <taxon>Cottioidei</taxon>
        <taxon>Cottales</taxon>
        <taxon>Liparidae</taxon>
        <taxon>Liparis</taxon>
    </lineage>
</organism>
<dbReference type="Proteomes" id="UP000314294">
    <property type="component" value="Unassembled WGS sequence"/>
</dbReference>
<feature type="compositionally biased region" description="Basic and acidic residues" evidence="1">
    <location>
        <begin position="91"/>
        <end position="106"/>
    </location>
</feature>
<keyword evidence="3" id="KW-1185">Reference proteome</keyword>
<dbReference type="EMBL" id="SRLO01000502">
    <property type="protein sequence ID" value="TNN53889.1"/>
    <property type="molecule type" value="Genomic_DNA"/>
</dbReference>
<protein>
    <submittedName>
        <fullName evidence="2">Uncharacterized protein</fullName>
    </submittedName>
</protein>
<feature type="compositionally biased region" description="Pro residues" evidence="1">
    <location>
        <begin position="50"/>
        <end position="61"/>
    </location>
</feature>
<feature type="compositionally biased region" description="Basic and acidic residues" evidence="1">
    <location>
        <begin position="68"/>
        <end position="78"/>
    </location>
</feature>
<comment type="caution">
    <text evidence="2">The sequence shown here is derived from an EMBL/GenBank/DDBJ whole genome shotgun (WGS) entry which is preliminary data.</text>
</comment>
<evidence type="ECO:0000256" key="1">
    <source>
        <dbReference type="SAM" id="MobiDB-lite"/>
    </source>
</evidence>
<feature type="region of interest" description="Disordered" evidence="1">
    <location>
        <begin position="1"/>
        <end position="106"/>
    </location>
</feature>
<evidence type="ECO:0000313" key="2">
    <source>
        <dbReference type="EMBL" id="TNN53889.1"/>
    </source>
</evidence>
<feature type="compositionally biased region" description="Basic residues" evidence="1">
    <location>
        <begin position="39"/>
        <end position="49"/>
    </location>
</feature>